<dbReference type="EMBL" id="OAOP01000001">
    <property type="protein sequence ID" value="SNX66888.1"/>
    <property type="molecule type" value="Genomic_DNA"/>
</dbReference>
<gene>
    <name evidence="2" type="ORF">SAMN05877753_101201</name>
</gene>
<evidence type="ECO:0000313" key="2">
    <source>
        <dbReference type="EMBL" id="SNX66888.1"/>
    </source>
</evidence>
<dbReference type="Pfam" id="PF14534">
    <property type="entry name" value="DUF4440"/>
    <property type="match status" value="1"/>
</dbReference>
<dbReference type="GO" id="GO:0016853">
    <property type="term" value="F:isomerase activity"/>
    <property type="evidence" value="ECO:0007669"/>
    <property type="project" value="UniProtKB-KW"/>
</dbReference>
<sequence length="124" mass="14953">MLRSLNQFIQEYERATNTHDFNQVRPLIKWDAVYFFSDGAFRGIEEIEAVFNRNWNTIQDETYRITDVEWLSYSDTMATCIYHYYWRGFFKGEVREGRGRGTNIMVKEDGKWKMIHEHLSPLPK</sequence>
<proteinExistence type="predicted"/>
<dbReference type="RefSeq" id="WP_245855536.1">
    <property type="nucleotide sequence ID" value="NZ_JBEPMQ010000012.1"/>
</dbReference>
<dbReference type="InterPro" id="IPR032710">
    <property type="entry name" value="NTF2-like_dom_sf"/>
</dbReference>
<dbReference type="Proteomes" id="UP000219546">
    <property type="component" value="Unassembled WGS sequence"/>
</dbReference>
<protein>
    <submittedName>
        <fullName evidence="2">Ketosteroid isomerase-like protein</fullName>
    </submittedName>
</protein>
<organism evidence="2 3">
    <name type="scientific">Bacillus oleivorans</name>
    <dbReference type="NCBI Taxonomy" id="1448271"/>
    <lineage>
        <taxon>Bacteria</taxon>
        <taxon>Bacillati</taxon>
        <taxon>Bacillota</taxon>
        <taxon>Bacilli</taxon>
        <taxon>Bacillales</taxon>
        <taxon>Bacillaceae</taxon>
        <taxon>Bacillus</taxon>
    </lineage>
</organism>
<keyword evidence="3" id="KW-1185">Reference proteome</keyword>
<dbReference type="InterPro" id="IPR027843">
    <property type="entry name" value="DUF4440"/>
</dbReference>
<evidence type="ECO:0000259" key="1">
    <source>
        <dbReference type="Pfam" id="PF14534"/>
    </source>
</evidence>
<evidence type="ECO:0000313" key="3">
    <source>
        <dbReference type="Proteomes" id="UP000219546"/>
    </source>
</evidence>
<dbReference type="SUPFAM" id="SSF54427">
    <property type="entry name" value="NTF2-like"/>
    <property type="match status" value="1"/>
</dbReference>
<feature type="domain" description="DUF4440" evidence="1">
    <location>
        <begin position="8"/>
        <end position="114"/>
    </location>
</feature>
<name>A0A285CIR0_9BACI</name>
<keyword evidence="2" id="KW-0413">Isomerase</keyword>
<reference evidence="2 3" key="1">
    <citation type="submission" date="2017-08" db="EMBL/GenBank/DDBJ databases">
        <authorList>
            <person name="de Groot N.N."/>
        </authorList>
    </citation>
    <scope>NUCLEOTIDE SEQUENCE [LARGE SCALE GENOMIC DNA]</scope>
    <source>
        <strain evidence="2 3">JC228</strain>
    </source>
</reference>
<dbReference type="AlphaFoldDB" id="A0A285CIR0"/>
<dbReference type="Gene3D" id="3.10.450.50">
    <property type="match status" value="1"/>
</dbReference>
<accession>A0A285CIR0</accession>